<evidence type="ECO:0000313" key="2">
    <source>
        <dbReference type="Proteomes" id="UP000836841"/>
    </source>
</evidence>
<keyword evidence="2" id="KW-1185">Reference proteome</keyword>
<evidence type="ECO:0000313" key="1">
    <source>
        <dbReference type="EMBL" id="CAH2054955.1"/>
    </source>
</evidence>
<protein>
    <submittedName>
        <fullName evidence="1">Uncharacterized protein</fullName>
    </submittedName>
</protein>
<proteinExistence type="predicted"/>
<accession>A0AAU9S4T8</accession>
<gene>
    <name evidence="1" type="ORF">TAV2_LOCUS11040</name>
</gene>
<dbReference type="AlphaFoldDB" id="A0AAU9S4T8"/>
<dbReference type="EMBL" id="OU466859">
    <property type="protein sequence ID" value="CAH2054955.1"/>
    <property type="molecule type" value="Genomic_DNA"/>
</dbReference>
<sequence>MAAASDASSFHPKIPPLLPHTNLPSELFSDPVPVTIIDTSSRSEDKGDVVKQVKEGDAIVLTFAFNRPETL</sequence>
<organism evidence="1 2">
    <name type="scientific">Thlaspi arvense</name>
    <name type="common">Field penny-cress</name>
    <dbReference type="NCBI Taxonomy" id="13288"/>
    <lineage>
        <taxon>Eukaryota</taxon>
        <taxon>Viridiplantae</taxon>
        <taxon>Streptophyta</taxon>
        <taxon>Embryophyta</taxon>
        <taxon>Tracheophyta</taxon>
        <taxon>Spermatophyta</taxon>
        <taxon>Magnoliopsida</taxon>
        <taxon>eudicotyledons</taxon>
        <taxon>Gunneridae</taxon>
        <taxon>Pentapetalae</taxon>
        <taxon>rosids</taxon>
        <taxon>malvids</taxon>
        <taxon>Brassicales</taxon>
        <taxon>Brassicaceae</taxon>
        <taxon>Thlaspideae</taxon>
        <taxon>Thlaspi</taxon>
    </lineage>
</organism>
<dbReference type="Proteomes" id="UP000836841">
    <property type="component" value="Chromosome 3"/>
</dbReference>
<reference evidence="1 2" key="1">
    <citation type="submission" date="2022-03" db="EMBL/GenBank/DDBJ databases">
        <authorList>
            <person name="Nunn A."/>
            <person name="Chopra R."/>
            <person name="Nunn A."/>
            <person name="Contreras Garrido A."/>
        </authorList>
    </citation>
    <scope>NUCLEOTIDE SEQUENCE [LARGE SCALE GENOMIC DNA]</scope>
</reference>
<name>A0AAU9S4T8_THLAR</name>